<gene>
    <name evidence="1" type="ORF">PI95_029360</name>
</gene>
<dbReference type="AlphaFoldDB" id="A0A846HGL6"/>
<dbReference type="RefSeq" id="WP_163519300.1">
    <property type="nucleotide sequence ID" value="NZ_JTCM02000115.1"/>
</dbReference>
<evidence type="ECO:0000313" key="1">
    <source>
        <dbReference type="EMBL" id="NEU76512.1"/>
    </source>
</evidence>
<proteinExistence type="predicted"/>
<dbReference type="Proteomes" id="UP000031549">
    <property type="component" value="Unassembled WGS sequence"/>
</dbReference>
<evidence type="ECO:0000313" key="2">
    <source>
        <dbReference type="Proteomes" id="UP000031549"/>
    </source>
</evidence>
<accession>A0A846HGL6</accession>
<reference evidence="1 2" key="1">
    <citation type="journal article" date="2015" name="Genome Announc.">
        <title>Draft Genome Sequence of Cyanobacterium Hassallia byssoidea Strain VB512170, Isolated from Monuments in India.</title>
        <authorList>
            <person name="Singh D."/>
            <person name="Chandrababunaidu M.M."/>
            <person name="Panda A."/>
            <person name="Sen D."/>
            <person name="Bhattacharyya S."/>
            <person name="Adhikary S.P."/>
            <person name="Tripathy S."/>
        </authorList>
    </citation>
    <scope>NUCLEOTIDE SEQUENCE [LARGE SCALE GENOMIC DNA]</scope>
    <source>
        <strain evidence="1 2">VB512170</strain>
    </source>
</reference>
<organism evidence="1 2">
    <name type="scientific">Hassallia byssoidea VB512170</name>
    <dbReference type="NCBI Taxonomy" id="1304833"/>
    <lineage>
        <taxon>Bacteria</taxon>
        <taxon>Bacillati</taxon>
        <taxon>Cyanobacteriota</taxon>
        <taxon>Cyanophyceae</taxon>
        <taxon>Nostocales</taxon>
        <taxon>Tolypothrichaceae</taxon>
        <taxon>Hassallia</taxon>
    </lineage>
</organism>
<dbReference type="EMBL" id="JTCM02000115">
    <property type="protein sequence ID" value="NEU76512.1"/>
    <property type="molecule type" value="Genomic_DNA"/>
</dbReference>
<comment type="caution">
    <text evidence="1">The sequence shown here is derived from an EMBL/GenBank/DDBJ whole genome shotgun (WGS) entry which is preliminary data.</text>
</comment>
<name>A0A846HGL6_9CYAN</name>
<protein>
    <submittedName>
        <fullName evidence="1">Uncharacterized protein</fullName>
    </submittedName>
</protein>
<sequence length="45" mass="5508">MRSQENRAKLQECATCDSYGLIQKERSHYERVNQNRVRDRLIKKR</sequence>
<keyword evidence="2" id="KW-1185">Reference proteome</keyword>